<reference evidence="1" key="1">
    <citation type="submission" date="2021-01" db="EMBL/GenBank/DDBJ databases">
        <authorList>
            <person name="Corre E."/>
            <person name="Pelletier E."/>
            <person name="Niang G."/>
            <person name="Scheremetjew M."/>
            <person name="Finn R."/>
            <person name="Kale V."/>
            <person name="Holt S."/>
            <person name="Cochrane G."/>
            <person name="Meng A."/>
            <person name="Brown T."/>
            <person name="Cohen L."/>
        </authorList>
    </citation>
    <scope>NUCLEOTIDE SEQUENCE</scope>
    <source>
        <strain evidence="1">CCMP3278</strain>
    </source>
</reference>
<name>A0A7S0ZGG0_9RHOD</name>
<dbReference type="AlphaFoldDB" id="A0A7S0ZGG0"/>
<gene>
    <name evidence="1" type="ORF">TOLI1172_LOCUS5271</name>
</gene>
<dbReference type="Gene3D" id="2.60.120.10">
    <property type="entry name" value="Jelly Rolls"/>
    <property type="match status" value="1"/>
</dbReference>
<dbReference type="InterPro" id="IPR014710">
    <property type="entry name" value="RmlC-like_jellyroll"/>
</dbReference>
<evidence type="ECO:0000313" key="1">
    <source>
        <dbReference type="EMBL" id="CAD8820877.1"/>
    </source>
</evidence>
<sequence>MGFCPVPHTFRDQVWLCVGAAVGLSAGYLAVRRLYSSKSSTLKSRSPIVIQDASRVLETSERFIDEYVGVPSTKDSQISFAKVVVKSECGEIPQTPAFDELLYVLKGVILVSCQAPFSGKGKALSQNIELKATQGEILSLPKGFRYTISFPDSCEYIAVCLPAFTPALAGR</sequence>
<proteinExistence type="predicted"/>
<dbReference type="EMBL" id="HBFP01007335">
    <property type="protein sequence ID" value="CAD8820877.1"/>
    <property type="molecule type" value="Transcribed_RNA"/>
</dbReference>
<dbReference type="SUPFAM" id="SSF51182">
    <property type="entry name" value="RmlC-like cupins"/>
    <property type="match status" value="1"/>
</dbReference>
<accession>A0A7S0ZGG0</accession>
<dbReference type="InterPro" id="IPR011051">
    <property type="entry name" value="RmlC_Cupin_sf"/>
</dbReference>
<organism evidence="1">
    <name type="scientific">Timspurckia oligopyrenoides</name>
    <dbReference type="NCBI Taxonomy" id="708627"/>
    <lineage>
        <taxon>Eukaryota</taxon>
        <taxon>Rhodophyta</taxon>
        <taxon>Bangiophyceae</taxon>
        <taxon>Porphyridiales</taxon>
        <taxon>Porphyridiaceae</taxon>
        <taxon>Timspurckia</taxon>
    </lineage>
</organism>
<protein>
    <submittedName>
        <fullName evidence="1">Uncharacterized protein</fullName>
    </submittedName>
</protein>